<dbReference type="AlphaFoldDB" id="A0AA97FFD1"/>
<evidence type="ECO:0000313" key="5">
    <source>
        <dbReference type="EMBL" id="WOF17164.1"/>
    </source>
</evidence>
<proteinExistence type="predicted"/>
<feature type="domain" description="CobQ/CobB/MinD/ParA nucleotide binding" evidence="4">
    <location>
        <begin position="6"/>
        <end position="212"/>
    </location>
</feature>
<dbReference type="KEGG" id="mefw:F1737_10975"/>
<evidence type="ECO:0000256" key="2">
    <source>
        <dbReference type="ARBA" id="ARBA00022840"/>
    </source>
</evidence>
<dbReference type="GO" id="GO:0016887">
    <property type="term" value="F:ATP hydrolysis activity"/>
    <property type="evidence" value="ECO:0007669"/>
    <property type="project" value="TreeGrafter"/>
</dbReference>
<sequence>MTTVFTIASGKGGTGKTTVTANLGSMLAYHKKRTYIIDADMGMANLGLILGLDGMPVTLHDVLAGEASVKEAAYPGPFGVTVVPSGLSLEGFKNSDPERLRDVMSELIGECDILIIDAPAGINHDGIVPLAIADEVILVVNPDLSSIVDALKTKMLTEFIGGKVRGAIINRVTSVDDTITKDQIENMLSVPIIGMIPEDVNVRRASANRMPVVAKYPTSEASRAFRRISSSLTGVHYPEDDKMENNTGKKEGFIDRLARALFPGGKDVN</sequence>
<keyword evidence="6" id="KW-1185">Reference proteome</keyword>
<dbReference type="InterPro" id="IPR025501">
    <property type="entry name" value="MinD_FleN"/>
</dbReference>
<dbReference type="GO" id="GO:0009898">
    <property type="term" value="C:cytoplasmic side of plasma membrane"/>
    <property type="evidence" value="ECO:0007669"/>
    <property type="project" value="TreeGrafter"/>
</dbReference>
<dbReference type="InterPro" id="IPR050625">
    <property type="entry name" value="ParA/MinD_ATPase"/>
</dbReference>
<dbReference type="GO" id="GO:0005524">
    <property type="term" value="F:ATP binding"/>
    <property type="evidence" value="ECO:0007669"/>
    <property type="project" value="UniProtKB-KW"/>
</dbReference>
<evidence type="ECO:0000256" key="1">
    <source>
        <dbReference type="ARBA" id="ARBA00022741"/>
    </source>
</evidence>
<dbReference type="NCBIfam" id="TIGR01969">
    <property type="entry name" value="minD_arch"/>
    <property type="match status" value="1"/>
</dbReference>
<dbReference type="PIRSF" id="PIRSF003092">
    <property type="entry name" value="MinD"/>
    <property type="match status" value="1"/>
</dbReference>
<dbReference type="GO" id="GO:0051782">
    <property type="term" value="P:negative regulation of cell division"/>
    <property type="evidence" value="ECO:0007669"/>
    <property type="project" value="TreeGrafter"/>
</dbReference>
<dbReference type="InterPro" id="IPR010224">
    <property type="entry name" value="MinD_archaea"/>
</dbReference>
<evidence type="ECO:0000259" key="4">
    <source>
        <dbReference type="Pfam" id="PF01656"/>
    </source>
</evidence>
<dbReference type="GeneID" id="85230698"/>
<organism evidence="5 6">
    <name type="scientific">Methanochimaera problematica</name>
    <dbReference type="NCBI Taxonomy" id="2609417"/>
    <lineage>
        <taxon>Archaea</taxon>
        <taxon>Methanobacteriati</taxon>
        <taxon>Methanobacteriota</taxon>
        <taxon>Stenosarchaea group</taxon>
        <taxon>Methanomicrobia</taxon>
        <taxon>Methanomicrobiales</taxon>
        <taxon>Methanomicrobiaceae</taxon>
        <taxon>Methanochimaera</taxon>
    </lineage>
</organism>
<dbReference type="InterPro" id="IPR027417">
    <property type="entry name" value="P-loop_NTPase"/>
</dbReference>
<evidence type="ECO:0000256" key="3">
    <source>
        <dbReference type="PIRSR" id="PIRSR003092-1"/>
    </source>
</evidence>
<dbReference type="RefSeq" id="WP_317136622.1">
    <property type="nucleotide sequence ID" value="NZ_CP043875.1"/>
</dbReference>
<name>A0AA97FFD1_9EURY</name>
<reference evidence="5 6" key="1">
    <citation type="submission" date="2019-09" db="EMBL/GenBank/DDBJ databases">
        <title>The complete genome of Methanoplanus sp. FWC-SCC4.</title>
        <authorList>
            <person name="Chen S.-C."/>
            <person name="Zhou Y.-Z."/>
            <person name="Lai M.-C."/>
        </authorList>
    </citation>
    <scope>NUCLEOTIDE SEQUENCE [LARGE SCALE GENOMIC DNA]</scope>
    <source>
        <strain evidence="5 6">FWC-SCC4</strain>
    </source>
</reference>
<protein>
    <submittedName>
        <fullName evidence="5">AAA family ATPase</fullName>
    </submittedName>
</protein>
<dbReference type="GO" id="GO:0005829">
    <property type="term" value="C:cytosol"/>
    <property type="evidence" value="ECO:0007669"/>
    <property type="project" value="TreeGrafter"/>
</dbReference>
<dbReference type="Pfam" id="PF01656">
    <property type="entry name" value="CbiA"/>
    <property type="match status" value="1"/>
</dbReference>
<keyword evidence="2 3" id="KW-0067">ATP-binding</keyword>
<dbReference type="InterPro" id="IPR002586">
    <property type="entry name" value="CobQ/CobB/MinD/ParA_Nub-bd_dom"/>
</dbReference>
<accession>A0AA97FFD1</accession>
<keyword evidence="1 3" id="KW-0547">Nucleotide-binding</keyword>
<dbReference type="EMBL" id="CP043875">
    <property type="protein sequence ID" value="WOF17164.1"/>
    <property type="molecule type" value="Genomic_DNA"/>
</dbReference>
<dbReference type="Proteomes" id="UP001301797">
    <property type="component" value="Chromosome"/>
</dbReference>
<dbReference type="SUPFAM" id="SSF52540">
    <property type="entry name" value="P-loop containing nucleoside triphosphate hydrolases"/>
    <property type="match status" value="1"/>
</dbReference>
<gene>
    <name evidence="5" type="ORF">F1737_10975</name>
</gene>
<dbReference type="PANTHER" id="PTHR43384:SF10">
    <property type="entry name" value="ATPASE INVOLVED IN CHROMOSOME PARTITIONING, PARA_MIND FAMILY"/>
    <property type="match status" value="1"/>
</dbReference>
<evidence type="ECO:0000313" key="6">
    <source>
        <dbReference type="Proteomes" id="UP001301797"/>
    </source>
</evidence>
<dbReference type="Gene3D" id="3.40.50.300">
    <property type="entry name" value="P-loop containing nucleotide triphosphate hydrolases"/>
    <property type="match status" value="1"/>
</dbReference>
<feature type="binding site" evidence="3">
    <location>
        <begin position="11"/>
        <end position="18"/>
    </location>
    <ligand>
        <name>ATP</name>
        <dbReference type="ChEBI" id="CHEBI:30616"/>
    </ligand>
</feature>
<dbReference type="PANTHER" id="PTHR43384">
    <property type="entry name" value="SEPTUM SITE-DETERMINING PROTEIN MIND HOMOLOG, CHLOROPLASTIC-RELATED"/>
    <property type="match status" value="1"/>
</dbReference>